<keyword evidence="5" id="KW-1185">Reference proteome</keyword>
<dbReference type="Gene3D" id="1.25.40.720">
    <property type="entry name" value="Telomere length regulation protein 2, C-terminal domain"/>
    <property type="match status" value="1"/>
</dbReference>
<sequence>MSEQYSNLDITQIRETITSLQSSISDLPTLLRLLATPLDTIGLLPPAFRRYRTQGSSIKSKEYVQIIKSLSTIQTALLVNIVPTWESALRDQQLELLLYQYFCPDSFFSATQAAGDVALSAYAALLSLPFHKFSIDALRLLSRHYTIDRLHSAVYSNSSSIPSHRKTNVWEDLVRNVVSVPAKVANHCGISGVPQELEYLQFYNDLSTRLEILFSSFSRPLESDVSASRQYFQYPDQAFFLTTLPTIRTRFAMLSRDLQAVYSNIWVDLLASLPSDLFSKVLTSLLIHLAELPDDFDGSTEARGLVKREGRLISRIFGNLEGEEDEKWMAVSAVLIIRSWSIAKARMLVCWAVISDENAIPPRALETLVSQVVEIWSSTEHIKHSLLSHHQYLTTLLLLSIAAIPPAAPTLQSLALSSKFISAISTYITHLDPAVRRCGMLAAEIVAQRTGKALDFQQWDGSGQGREWARGVRKLISDRDMDVEELQADVVRLEVYDAGDFNETKVSTAKSDGDVTVSSKNAKKASILEVVEDVSDSDDSLAGYASSSASSRAPSPTPSEIDEIEKDPTINVGRKKIQRPVYLVDLARLITGSTKPDDSQNADRIEMALNSAEELIRRKKSFGFELEENSVNLVYALVGLQNNFELEGFNEKRQDAVTVLVACCPKKASLAIIDEFFKNQYSTEQRFVMLNALAVGARELASLPVPPSNVPANRISFPSKQLPEAMHKKYISYNETGDSSQIQRMLDDISSAAIESGRNNAEAKTPLVRTRQLRISKPARVVVPTTSATPPTPGAPYVPRASTFAELAAEYFIGPLTGKFWLFLRDEQTREARTAHHARAYRGTGTGLILNPLVLTHFLGTLAVLIHAARHSPAFLAVLAPDALELALTLGTRPLSDADEDKEREAAVLTASLELAVVVLDGCLELDGGRSICLESTSLLLGTSEWAGQVLNALESGSRIQGGGGVQEVKLRRSAAGVVLKADELSSRWRQSMISV</sequence>
<dbReference type="InterPro" id="IPR051970">
    <property type="entry name" value="TEL2_Regulation"/>
</dbReference>
<dbReference type="InterPro" id="IPR019337">
    <property type="entry name" value="Telomere_length_regulation_dom"/>
</dbReference>
<dbReference type="PANTHER" id="PTHR15830">
    <property type="entry name" value="TELOMERE LENGTH REGULATION PROTEIN TEL2 FAMILY MEMBER"/>
    <property type="match status" value="1"/>
</dbReference>
<dbReference type="OrthoDB" id="10254187at2759"/>
<evidence type="ECO:0000313" key="4">
    <source>
        <dbReference type="EMBL" id="THH06825.1"/>
    </source>
</evidence>
<evidence type="ECO:0000259" key="3">
    <source>
        <dbReference type="Pfam" id="PF10193"/>
    </source>
</evidence>
<evidence type="ECO:0000256" key="2">
    <source>
        <dbReference type="SAM" id="MobiDB-lite"/>
    </source>
</evidence>
<dbReference type="GO" id="GO:0005829">
    <property type="term" value="C:cytosol"/>
    <property type="evidence" value="ECO:0007669"/>
    <property type="project" value="TreeGrafter"/>
</dbReference>
<dbReference type="GO" id="GO:0051879">
    <property type="term" value="F:Hsp90 protein binding"/>
    <property type="evidence" value="ECO:0007669"/>
    <property type="project" value="TreeGrafter"/>
</dbReference>
<evidence type="ECO:0000256" key="1">
    <source>
        <dbReference type="ARBA" id="ARBA00006133"/>
    </source>
</evidence>
<dbReference type="PANTHER" id="PTHR15830:SF10">
    <property type="entry name" value="TELOMERE LENGTH REGULATION PROTEIN TEL2 HOMOLOG"/>
    <property type="match status" value="1"/>
</dbReference>
<comment type="similarity">
    <text evidence="1">Belongs to the TEL2 family.</text>
</comment>
<feature type="compositionally biased region" description="Low complexity" evidence="2">
    <location>
        <begin position="540"/>
        <end position="554"/>
    </location>
</feature>
<dbReference type="InterPro" id="IPR038528">
    <property type="entry name" value="TEL2_C_sf"/>
</dbReference>
<feature type="domain" description="Telomere length regulation protein conserved" evidence="3">
    <location>
        <begin position="580"/>
        <end position="697"/>
    </location>
</feature>
<dbReference type="EMBL" id="SGPK01000173">
    <property type="protein sequence ID" value="THH06825.1"/>
    <property type="molecule type" value="Genomic_DNA"/>
</dbReference>
<name>A0A4S4L612_9AGAM</name>
<dbReference type="GO" id="GO:0051083">
    <property type="term" value="P:'de novo' cotranslational protein folding"/>
    <property type="evidence" value="ECO:0007669"/>
    <property type="project" value="TreeGrafter"/>
</dbReference>
<comment type="caution">
    <text evidence="4">The sequence shown here is derived from an EMBL/GenBank/DDBJ whole genome shotgun (WGS) entry which is preliminary data.</text>
</comment>
<accession>A0A4S4L612</accession>
<organism evidence="4 5">
    <name type="scientific">Phellinidium pouzarii</name>
    <dbReference type="NCBI Taxonomy" id="167371"/>
    <lineage>
        <taxon>Eukaryota</taxon>
        <taxon>Fungi</taxon>
        <taxon>Dikarya</taxon>
        <taxon>Basidiomycota</taxon>
        <taxon>Agaricomycotina</taxon>
        <taxon>Agaricomycetes</taxon>
        <taxon>Hymenochaetales</taxon>
        <taxon>Hymenochaetaceae</taxon>
        <taxon>Phellinidium</taxon>
    </lineage>
</organism>
<gene>
    <name evidence="4" type="ORF">EW145_g3819</name>
</gene>
<protein>
    <recommendedName>
        <fullName evidence="3">Telomere length regulation protein conserved domain-containing protein</fullName>
    </recommendedName>
</protein>
<reference evidence="4 5" key="1">
    <citation type="submission" date="2019-02" db="EMBL/GenBank/DDBJ databases">
        <title>Genome sequencing of the rare red list fungi Phellinidium pouzarii.</title>
        <authorList>
            <person name="Buettner E."/>
            <person name="Kellner H."/>
        </authorList>
    </citation>
    <scope>NUCLEOTIDE SEQUENCE [LARGE SCALE GENOMIC DNA]</scope>
    <source>
        <strain evidence="4 5">DSM 108285</strain>
    </source>
</reference>
<proteinExistence type="inferred from homology"/>
<dbReference type="Proteomes" id="UP000308199">
    <property type="component" value="Unassembled WGS sequence"/>
</dbReference>
<dbReference type="GO" id="GO:0042162">
    <property type="term" value="F:telomeric DNA binding"/>
    <property type="evidence" value="ECO:0007669"/>
    <property type="project" value="TreeGrafter"/>
</dbReference>
<dbReference type="AlphaFoldDB" id="A0A4S4L612"/>
<feature type="region of interest" description="Disordered" evidence="2">
    <location>
        <begin position="538"/>
        <end position="569"/>
    </location>
</feature>
<evidence type="ECO:0000313" key="5">
    <source>
        <dbReference type="Proteomes" id="UP000308199"/>
    </source>
</evidence>
<dbReference type="Pfam" id="PF10193">
    <property type="entry name" value="Telomere_reg-2"/>
    <property type="match status" value="1"/>
</dbReference>